<name>A0A444RSI4_VERDA</name>
<evidence type="ECO:0000313" key="2">
    <source>
        <dbReference type="EMBL" id="RXG44054.1"/>
    </source>
</evidence>
<dbReference type="AlphaFoldDB" id="A0A444RSI4"/>
<feature type="region of interest" description="Disordered" evidence="1">
    <location>
        <begin position="34"/>
        <end position="70"/>
    </location>
</feature>
<gene>
    <name evidence="2" type="ORF">VDGE_30357</name>
</gene>
<comment type="caution">
    <text evidence="2">The sequence shown here is derived from an EMBL/GenBank/DDBJ whole genome shotgun (WGS) entry which is preliminary data.</text>
</comment>
<accession>A0A444RSI4</accession>
<proteinExistence type="predicted"/>
<reference evidence="2 3" key="1">
    <citation type="submission" date="2018-12" db="EMBL/GenBank/DDBJ databases">
        <title>Genome of Verticillium dahliae isolate Getta Getta.</title>
        <authorList>
            <person name="Gardiner D.M."/>
        </authorList>
    </citation>
    <scope>NUCLEOTIDE SEQUENCE [LARGE SCALE GENOMIC DNA]</scope>
    <source>
        <strain evidence="2 3">Getta Getta</strain>
    </source>
</reference>
<protein>
    <submittedName>
        <fullName evidence="2">Uncharacterized protein</fullName>
    </submittedName>
</protein>
<evidence type="ECO:0000256" key="1">
    <source>
        <dbReference type="SAM" id="MobiDB-lite"/>
    </source>
</evidence>
<dbReference type="Proteomes" id="UP000288725">
    <property type="component" value="Chromosome 3"/>
</dbReference>
<evidence type="ECO:0000313" key="3">
    <source>
        <dbReference type="Proteomes" id="UP000288725"/>
    </source>
</evidence>
<feature type="compositionally biased region" description="Basic and acidic residues" evidence="1">
    <location>
        <begin position="43"/>
        <end position="52"/>
    </location>
</feature>
<dbReference type="EMBL" id="RSDZ01000097">
    <property type="protein sequence ID" value="RXG44054.1"/>
    <property type="molecule type" value="Genomic_DNA"/>
</dbReference>
<sequence length="70" mass="7102">MALACSVFVSSRAASCSCPPSTRIECLLQGALSASDAGQSPNRLDKVAREDLGGPNPKPKNLSPVTGVCA</sequence>
<organism evidence="2 3">
    <name type="scientific">Verticillium dahliae</name>
    <name type="common">Verticillium wilt</name>
    <dbReference type="NCBI Taxonomy" id="27337"/>
    <lineage>
        <taxon>Eukaryota</taxon>
        <taxon>Fungi</taxon>
        <taxon>Dikarya</taxon>
        <taxon>Ascomycota</taxon>
        <taxon>Pezizomycotina</taxon>
        <taxon>Sordariomycetes</taxon>
        <taxon>Hypocreomycetidae</taxon>
        <taxon>Glomerellales</taxon>
        <taxon>Plectosphaerellaceae</taxon>
        <taxon>Verticillium</taxon>
    </lineage>
</organism>